<dbReference type="InterPro" id="IPR052343">
    <property type="entry name" value="Retrotransposon-Effector_Assoc"/>
</dbReference>
<comment type="caution">
    <text evidence="2">The sequence shown here is derived from an EMBL/GenBank/DDBJ whole genome shotgun (WGS) entry which is preliminary data.</text>
</comment>
<dbReference type="InterPro" id="IPR000477">
    <property type="entry name" value="RT_dom"/>
</dbReference>
<dbReference type="EMBL" id="RXIC02000025">
    <property type="protein sequence ID" value="KAB1207150.1"/>
    <property type="molecule type" value="Genomic_DNA"/>
</dbReference>
<keyword evidence="3" id="KW-1185">Reference proteome</keyword>
<accession>A0A6A1V7J4</accession>
<dbReference type="PROSITE" id="PS50878">
    <property type="entry name" value="RT_POL"/>
    <property type="match status" value="1"/>
</dbReference>
<dbReference type="Proteomes" id="UP000516437">
    <property type="component" value="Chromosome 7"/>
</dbReference>
<evidence type="ECO:0000313" key="3">
    <source>
        <dbReference type="Proteomes" id="UP000516437"/>
    </source>
</evidence>
<organism evidence="2 3">
    <name type="scientific">Morella rubra</name>
    <name type="common">Chinese bayberry</name>
    <dbReference type="NCBI Taxonomy" id="262757"/>
    <lineage>
        <taxon>Eukaryota</taxon>
        <taxon>Viridiplantae</taxon>
        <taxon>Streptophyta</taxon>
        <taxon>Embryophyta</taxon>
        <taxon>Tracheophyta</taxon>
        <taxon>Spermatophyta</taxon>
        <taxon>Magnoliopsida</taxon>
        <taxon>eudicotyledons</taxon>
        <taxon>Gunneridae</taxon>
        <taxon>Pentapetalae</taxon>
        <taxon>rosids</taxon>
        <taxon>fabids</taxon>
        <taxon>Fagales</taxon>
        <taxon>Myricaceae</taxon>
        <taxon>Morella</taxon>
    </lineage>
</organism>
<protein>
    <recommendedName>
        <fullName evidence="1">Reverse transcriptase domain-containing protein</fullName>
    </recommendedName>
</protein>
<evidence type="ECO:0000313" key="2">
    <source>
        <dbReference type="EMBL" id="KAB1207150.1"/>
    </source>
</evidence>
<dbReference type="AlphaFoldDB" id="A0A6A1V7J4"/>
<dbReference type="PANTHER" id="PTHR46890">
    <property type="entry name" value="NON-LTR RETROLELEMENT REVERSE TRANSCRIPTASE-LIKE PROTEIN-RELATED"/>
    <property type="match status" value="1"/>
</dbReference>
<reference evidence="2 3" key="1">
    <citation type="journal article" date="2019" name="Plant Biotechnol. J.">
        <title>The red bayberry genome and genetic basis of sex determination.</title>
        <authorList>
            <person name="Jia H.M."/>
            <person name="Jia H.J."/>
            <person name="Cai Q.L."/>
            <person name="Wang Y."/>
            <person name="Zhao H.B."/>
            <person name="Yang W.F."/>
            <person name="Wang G.Y."/>
            <person name="Li Y.H."/>
            <person name="Zhan D.L."/>
            <person name="Shen Y.T."/>
            <person name="Niu Q.F."/>
            <person name="Chang L."/>
            <person name="Qiu J."/>
            <person name="Zhao L."/>
            <person name="Xie H.B."/>
            <person name="Fu W.Y."/>
            <person name="Jin J."/>
            <person name="Li X.W."/>
            <person name="Jiao Y."/>
            <person name="Zhou C.C."/>
            <person name="Tu T."/>
            <person name="Chai C.Y."/>
            <person name="Gao J.L."/>
            <person name="Fan L.J."/>
            <person name="van de Weg E."/>
            <person name="Wang J.Y."/>
            <person name="Gao Z.S."/>
        </authorList>
    </citation>
    <scope>NUCLEOTIDE SEQUENCE [LARGE SCALE GENOMIC DNA]</scope>
    <source>
        <tissue evidence="2">Leaves</tissue>
    </source>
</reference>
<sequence>MKSRELWLSTKDLNTKYFHTSTIIHRRHNSIEFLKTEEGTWISSREEVGSYITDYYSKMYQSFQPVVPHDLEGLVTLVVTTLENEALCAIPSANQIHSTLLSLGSFKAPGPDGMTAIFYKKFWHIVGRDVVLMVQHFFVSGFMSREINHCRVVLLPKEAAPSQISQYRPVSLCNVVSKLISKILANRTRMIIDKLISPLQAAFVPGKTIHENSILAHEIFHVLKKRNSGRKIMAIRADIEKAYDRMEWKLILVAMKCFGFAPHFVGWIEQCLSSASCSILLNGTPLGLIKPTRGLRQGDPMAPFLFIIGSEVFSRIWMRAEADHSIHGICIARSAPPITHLLFVDDLLLFTRATSSEAHVVMQCLTKYAGWSGQQLNVCKSTVTFSRNTRSAAK</sequence>
<dbReference type="Pfam" id="PF00078">
    <property type="entry name" value="RVT_1"/>
    <property type="match status" value="1"/>
</dbReference>
<name>A0A6A1V7J4_9ROSI</name>
<gene>
    <name evidence="2" type="ORF">CJ030_MR7G011471</name>
</gene>
<dbReference type="PANTHER" id="PTHR46890:SF48">
    <property type="entry name" value="RNA-DIRECTED DNA POLYMERASE"/>
    <property type="match status" value="1"/>
</dbReference>
<feature type="domain" description="Reverse transcriptase" evidence="1">
    <location>
        <begin position="136"/>
        <end position="394"/>
    </location>
</feature>
<dbReference type="CDD" id="cd01650">
    <property type="entry name" value="RT_nLTR_like"/>
    <property type="match status" value="1"/>
</dbReference>
<proteinExistence type="predicted"/>
<dbReference type="OrthoDB" id="1934719at2759"/>
<evidence type="ECO:0000259" key="1">
    <source>
        <dbReference type="PROSITE" id="PS50878"/>
    </source>
</evidence>